<name>A0A314UTP7_PRUYE</name>
<protein>
    <submittedName>
        <fullName evidence="2">Uncharacterized protein</fullName>
    </submittedName>
</protein>
<accession>A0A314UTP7</accession>
<evidence type="ECO:0000313" key="2">
    <source>
        <dbReference type="EMBL" id="PQM40278.1"/>
    </source>
</evidence>
<dbReference type="AlphaFoldDB" id="A0A314UTP7"/>
<dbReference type="EMBL" id="PJQY01003097">
    <property type="protein sequence ID" value="PQM40278.1"/>
    <property type="molecule type" value="Genomic_DNA"/>
</dbReference>
<sequence length="97" mass="11339">MMGWMLRNDDGSSVRSPAKITRQQQSGCVGPRWWDPCDSKILNDRCPSLSQKAGAFPEEDLGQHRFFLQTESKRFWIFRWILAVYFTSVLAKENNLR</sequence>
<feature type="compositionally biased region" description="Polar residues" evidence="1">
    <location>
        <begin position="13"/>
        <end position="27"/>
    </location>
</feature>
<proteinExistence type="predicted"/>
<gene>
    <name evidence="2" type="ORF">Pyn_21976</name>
</gene>
<comment type="caution">
    <text evidence="2">The sequence shown here is derived from an EMBL/GenBank/DDBJ whole genome shotgun (WGS) entry which is preliminary data.</text>
</comment>
<reference evidence="2 3" key="1">
    <citation type="submission" date="2018-02" db="EMBL/GenBank/DDBJ databases">
        <title>Draft genome of wild Prunus yedoensis var. nudiflora.</title>
        <authorList>
            <person name="Baek S."/>
            <person name="Kim J.-H."/>
            <person name="Choi K."/>
            <person name="Kim G.-B."/>
            <person name="Cho A."/>
            <person name="Jang H."/>
            <person name="Shin C.-H."/>
            <person name="Yu H.-J."/>
            <person name="Mun J.-H."/>
        </authorList>
    </citation>
    <scope>NUCLEOTIDE SEQUENCE [LARGE SCALE GENOMIC DNA]</scope>
    <source>
        <strain evidence="3">cv. Jeju island</strain>
        <tissue evidence="2">Leaf</tissue>
    </source>
</reference>
<dbReference type="Proteomes" id="UP000250321">
    <property type="component" value="Unassembled WGS sequence"/>
</dbReference>
<keyword evidence="3" id="KW-1185">Reference proteome</keyword>
<organism evidence="2 3">
    <name type="scientific">Prunus yedoensis var. nudiflora</name>
    <dbReference type="NCBI Taxonomy" id="2094558"/>
    <lineage>
        <taxon>Eukaryota</taxon>
        <taxon>Viridiplantae</taxon>
        <taxon>Streptophyta</taxon>
        <taxon>Embryophyta</taxon>
        <taxon>Tracheophyta</taxon>
        <taxon>Spermatophyta</taxon>
        <taxon>Magnoliopsida</taxon>
        <taxon>eudicotyledons</taxon>
        <taxon>Gunneridae</taxon>
        <taxon>Pentapetalae</taxon>
        <taxon>rosids</taxon>
        <taxon>fabids</taxon>
        <taxon>Rosales</taxon>
        <taxon>Rosaceae</taxon>
        <taxon>Amygdaloideae</taxon>
        <taxon>Amygdaleae</taxon>
        <taxon>Prunus</taxon>
    </lineage>
</organism>
<evidence type="ECO:0000256" key="1">
    <source>
        <dbReference type="SAM" id="MobiDB-lite"/>
    </source>
</evidence>
<evidence type="ECO:0000313" key="3">
    <source>
        <dbReference type="Proteomes" id="UP000250321"/>
    </source>
</evidence>
<feature type="region of interest" description="Disordered" evidence="1">
    <location>
        <begin position="1"/>
        <end position="29"/>
    </location>
</feature>